<feature type="transmembrane region" description="Helical" evidence="9">
    <location>
        <begin position="158"/>
        <end position="177"/>
    </location>
</feature>
<dbReference type="InterPro" id="IPR050811">
    <property type="entry name" value="Phosphate_ABC_transporter"/>
</dbReference>
<comment type="caution">
    <text evidence="11">The sequence shown here is derived from an EMBL/GenBank/DDBJ whole genome shotgun (WGS) entry which is preliminary data.</text>
</comment>
<comment type="subcellular location">
    <subcellularLocation>
        <location evidence="2">Cell membrane</location>
        <topology evidence="2">Lipid-anchor</topology>
    </subcellularLocation>
</comment>
<evidence type="ECO:0000313" key="12">
    <source>
        <dbReference type="Proteomes" id="UP001597340"/>
    </source>
</evidence>
<dbReference type="Proteomes" id="UP001597340">
    <property type="component" value="Unassembled WGS sequence"/>
</dbReference>
<dbReference type="EMBL" id="JBHTNZ010000003">
    <property type="protein sequence ID" value="MFD1460575.1"/>
    <property type="molecule type" value="Genomic_DNA"/>
</dbReference>
<keyword evidence="5" id="KW-0592">Phosphate transport</keyword>
<evidence type="ECO:0000256" key="8">
    <source>
        <dbReference type="ARBA" id="ARBA00023288"/>
    </source>
</evidence>
<feature type="transmembrane region" description="Helical" evidence="9">
    <location>
        <begin position="63"/>
        <end position="86"/>
    </location>
</feature>
<evidence type="ECO:0000256" key="9">
    <source>
        <dbReference type="SAM" id="Phobius"/>
    </source>
</evidence>
<evidence type="ECO:0000256" key="5">
    <source>
        <dbReference type="ARBA" id="ARBA00022592"/>
    </source>
</evidence>
<dbReference type="InterPro" id="IPR024370">
    <property type="entry name" value="PBP_domain"/>
</dbReference>
<name>A0ABW4DBR0_9BACL</name>
<evidence type="ECO:0000256" key="1">
    <source>
        <dbReference type="ARBA" id="ARBA00002841"/>
    </source>
</evidence>
<evidence type="ECO:0000256" key="7">
    <source>
        <dbReference type="ARBA" id="ARBA00023139"/>
    </source>
</evidence>
<sequence>MSDPKGVIADTEEDASVRMAWFWPWLGGTLRFGLFSVMFNIIWSIVVAPNVQLLLRHTGVTDTAVIVMMVLYAWIVGLIFAAYGVLSARISSMRKLPLMLTGLVSLLCGLWLWLVGLQGAGGQPAKAWGGSWELFSLYHAWAAPVLEVLEPYTQHSEIWFLLAALLPIAGMATGVGVDRYPAVTDRNGKVDHYRWQWVVGAISAALFIVLTISLMLPQRPHIAERDFPVVDGATAAIPFAQDMVHELTGMSKARAAYELKFNTTHQAYVNLIKRKADLILVAGPSDEELRLAKSHGVQMKLTPIGRDAFIFLVHQDNPVSGLSSQQVRRIYEGAIHNWNEVGGRDQPIIAYQRDENSGSQTYMQKNVMAGHEMAEPPRERRIGIMGGMINAVADFNKDHNALGYSFYYFANVMHNRQEVKFLSIDGVEPNKEHIRSRKYPFTAQLFVVTREGEKPRPSLPRLLEWLQSEEGTRAIERGGFVPLHS</sequence>
<protein>
    <submittedName>
        <fullName evidence="11">PstS family phosphate ABC transporter substrate-binding protein</fullName>
    </submittedName>
</protein>
<dbReference type="RefSeq" id="WP_229526696.1">
    <property type="nucleotide sequence ID" value="NZ_JAFFQR010000112.1"/>
</dbReference>
<evidence type="ECO:0000313" key="11">
    <source>
        <dbReference type="EMBL" id="MFD1460575.1"/>
    </source>
</evidence>
<evidence type="ECO:0000256" key="3">
    <source>
        <dbReference type="ARBA" id="ARBA00008725"/>
    </source>
</evidence>
<gene>
    <name evidence="11" type="ORF">ACFQ5D_03740</name>
</gene>
<proteinExistence type="inferred from homology"/>
<keyword evidence="12" id="KW-1185">Reference proteome</keyword>
<evidence type="ECO:0000259" key="10">
    <source>
        <dbReference type="Pfam" id="PF12849"/>
    </source>
</evidence>
<feature type="transmembrane region" description="Helical" evidence="9">
    <location>
        <begin position="98"/>
        <end position="115"/>
    </location>
</feature>
<keyword evidence="7" id="KW-0564">Palmitate</keyword>
<keyword evidence="5" id="KW-0813">Transport</keyword>
<comment type="subunit">
    <text evidence="4">The complex is composed of two ATP-binding proteins (PstB), two transmembrane proteins (PstC and PstA) and a solute-binding protein (PstS).</text>
</comment>
<evidence type="ECO:0000256" key="2">
    <source>
        <dbReference type="ARBA" id="ARBA00004193"/>
    </source>
</evidence>
<comment type="similarity">
    <text evidence="3">Belongs to the PstS family.</text>
</comment>
<keyword evidence="9" id="KW-0472">Membrane</keyword>
<dbReference type="Pfam" id="PF12849">
    <property type="entry name" value="PBP_like_2"/>
    <property type="match status" value="1"/>
</dbReference>
<feature type="transmembrane region" description="Helical" evidence="9">
    <location>
        <begin position="197"/>
        <end position="216"/>
    </location>
</feature>
<keyword evidence="8" id="KW-0449">Lipoprotein</keyword>
<reference evidence="12" key="1">
    <citation type="journal article" date="2019" name="Int. J. Syst. Evol. Microbiol.">
        <title>The Global Catalogue of Microorganisms (GCM) 10K type strain sequencing project: providing services to taxonomists for standard genome sequencing and annotation.</title>
        <authorList>
            <consortium name="The Broad Institute Genomics Platform"/>
            <consortium name="The Broad Institute Genome Sequencing Center for Infectious Disease"/>
            <person name="Wu L."/>
            <person name="Ma J."/>
        </authorList>
    </citation>
    <scope>NUCLEOTIDE SEQUENCE [LARGE SCALE GENOMIC DNA]</scope>
    <source>
        <strain evidence="12">CCM 9147</strain>
    </source>
</reference>
<keyword evidence="9" id="KW-0812">Transmembrane</keyword>
<dbReference type="Gene3D" id="3.40.190.10">
    <property type="entry name" value="Periplasmic binding protein-like II"/>
    <property type="match status" value="2"/>
</dbReference>
<feature type="transmembrane region" description="Helical" evidence="9">
    <location>
        <begin position="21"/>
        <end position="43"/>
    </location>
</feature>
<dbReference type="PANTHER" id="PTHR30570:SF1">
    <property type="entry name" value="PHOSPHATE-BINDING PROTEIN PSTS"/>
    <property type="match status" value="1"/>
</dbReference>
<comment type="function">
    <text evidence="1">Part of the ABC transporter complex PstSACB involved in phosphate import.</text>
</comment>
<feature type="domain" description="PBP" evidence="10">
    <location>
        <begin position="230"/>
        <end position="470"/>
    </location>
</feature>
<keyword evidence="9" id="KW-1133">Transmembrane helix</keyword>
<evidence type="ECO:0000256" key="6">
    <source>
        <dbReference type="ARBA" id="ARBA00022729"/>
    </source>
</evidence>
<accession>A0ABW4DBR0</accession>
<dbReference type="SUPFAM" id="SSF53850">
    <property type="entry name" value="Periplasmic binding protein-like II"/>
    <property type="match status" value="1"/>
</dbReference>
<dbReference type="PANTHER" id="PTHR30570">
    <property type="entry name" value="PERIPLASMIC PHOSPHATE BINDING COMPONENT OF PHOSPHATE ABC TRANSPORTER"/>
    <property type="match status" value="1"/>
</dbReference>
<evidence type="ECO:0000256" key="4">
    <source>
        <dbReference type="ARBA" id="ARBA00011529"/>
    </source>
</evidence>
<keyword evidence="6" id="KW-0732">Signal</keyword>
<organism evidence="11 12">
    <name type="scientific">Paenibacillus farraposensis</name>
    <dbReference type="NCBI Taxonomy" id="2807095"/>
    <lineage>
        <taxon>Bacteria</taxon>
        <taxon>Bacillati</taxon>
        <taxon>Bacillota</taxon>
        <taxon>Bacilli</taxon>
        <taxon>Bacillales</taxon>
        <taxon>Paenibacillaceae</taxon>
        <taxon>Paenibacillus</taxon>
    </lineage>
</organism>